<dbReference type="PANTHER" id="PTHR43628:SF1">
    <property type="entry name" value="CHITIN SYNTHASE REGULATORY FACTOR 2-RELATED"/>
    <property type="match status" value="1"/>
</dbReference>
<protein>
    <recommendedName>
        <fullName evidence="1">Protein kinase domain-containing protein</fullName>
    </recommendedName>
</protein>
<reference evidence="2 3" key="1">
    <citation type="submission" date="2024-04" db="EMBL/GenBank/DDBJ databases">
        <title>Tritrichomonas musculus Genome.</title>
        <authorList>
            <person name="Alves-Ferreira E."/>
            <person name="Grigg M."/>
            <person name="Lorenzi H."/>
            <person name="Galac M."/>
        </authorList>
    </citation>
    <scope>NUCLEOTIDE SEQUENCE [LARGE SCALE GENOMIC DNA]</scope>
    <source>
        <strain evidence="2 3">EAF2021</strain>
    </source>
</reference>
<accession>A0ABR2J3A8</accession>
<dbReference type="EMBL" id="JAPFFF010000013">
    <property type="protein sequence ID" value="KAK8871495.1"/>
    <property type="molecule type" value="Genomic_DNA"/>
</dbReference>
<proteinExistence type="predicted"/>
<dbReference type="SMART" id="SM00028">
    <property type="entry name" value="TPR"/>
    <property type="match status" value="2"/>
</dbReference>
<dbReference type="Gene3D" id="1.10.510.10">
    <property type="entry name" value="Transferase(Phosphotransferase) domain 1"/>
    <property type="match status" value="1"/>
</dbReference>
<dbReference type="Proteomes" id="UP001470230">
    <property type="component" value="Unassembled WGS sequence"/>
</dbReference>
<evidence type="ECO:0000259" key="1">
    <source>
        <dbReference type="PROSITE" id="PS50011"/>
    </source>
</evidence>
<dbReference type="Gene3D" id="1.25.40.10">
    <property type="entry name" value="Tetratricopeptide repeat domain"/>
    <property type="match status" value="3"/>
</dbReference>
<dbReference type="Pfam" id="PF00069">
    <property type="entry name" value="Pkinase"/>
    <property type="match status" value="1"/>
</dbReference>
<dbReference type="InterPro" id="IPR008271">
    <property type="entry name" value="Ser/Thr_kinase_AS"/>
</dbReference>
<dbReference type="SUPFAM" id="SSF81901">
    <property type="entry name" value="HCP-like"/>
    <property type="match status" value="2"/>
</dbReference>
<dbReference type="PANTHER" id="PTHR43628">
    <property type="entry name" value="ACTIVATOR OF C KINASE PROTEIN 1-RELATED"/>
    <property type="match status" value="1"/>
</dbReference>
<keyword evidence="3" id="KW-1185">Reference proteome</keyword>
<sequence length="1132" mass="133732">MITKDLFQKVSIENFIQDDKLKNIYSQFSTPEENNQNSDSQNIDSRIFFNYLDCSNLVAQLKANEIISISFNFLPEYNFITYEVSDSVNFFNNNFPVKNELKTKNVSSKSQNDTKLVTVVICAEKNCFILNSIDEKSAHQNLKALEMAKIDAQKNESNYNDIQEEIKSFFQYFTKFKKNQDFLQKTLRPISAFIIRRFFYPQYFFKDPSFFSFDKEKTSQVIRLSKIFQQKEFIHLRLIYSNDEYTIYLAIHIESLYIFALKENKNVQAKEYSQAFKREEDYCLNYQHRCLHRFYGMIKNNEKKSIGFVYEFMSNDSLEKYVNKNKNWLPNIFSMITMNRISQGISYLQKKFLIHRDIKPSNILIDHDGLAYISDFETVRKLGDTNEMTSDIGSNRYASPEMFSGRGTISFPSDIYSFGNLIFFIFEMKNAFEPGEDVFQRIQNKDLPRMSENFYEIENIYHCCIQYEPSKRPKILQIQEKLVRLIDEEFCLEPYNTARLNKGDTLTLEQYENYVVLYCFEYFFLKIQMRKRGDPIYIIKNLMKYVYSKVNQSNGYIFSAIVSDIGNLSEIFKKDKDKRAYIKQNLDLAAKKNDPGAHMKCGDFYMEGYFVTRDPQLAIYHYRKAEEKKYPQAYYKLGIYYLEGVFHKGETIIAKDIPKAISYFKKAAASLKVPEAFYELGKLYLNGIHVEKNCLKAGQMFREAMILKLPEACTALGNLYYYGQGFEQNYKKAKYCFEKAVQYNEHSGIYKLAYMYHNGIGVDIDIKKAIKFYQWCIHINHEKDVSLSNISRIDDEIILPTNYLYINRSLNDLGIIHICIDLVSSRDYIQKAAEYGFIFAKNNYGLLHEYYFENQEHVIMEQEAIKLYENASQYNFPLAFYNLGHMEERNDFKKAIEYYEKASKYEDEPLKYNGEIIQDEVYYLSKVFIMCLTNLKLAHYYLSIPEHQNVSRNYFILALAKLIDNCKDKYNQFQIAFDENSPKNPIFDSYIENFIFNTSNFGYLIENPKIRKINIMNEYNTLNFVHQMNQIENNDKVLVDCLVDYEKLRIEIIDDAGAYFDRAINNKVLFGTQLNSIIKKMQTILHTPPYNILFGRIKIRKTKKTHKVVQNINQNFYNGLGVEIYPLNKILS</sequence>
<dbReference type="SMART" id="SM00220">
    <property type="entry name" value="S_TKc"/>
    <property type="match status" value="1"/>
</dbReference>
<dbReference type="InterPro" id="IPR000719">
    <property type="entry name" value="Prot_kinase_dom"/>
</dbReference>
<feature type="domain" description="Protein kinase" evidence="1">
    <location>
        <begin position="233"/>
        <end position="490"/>
    </location>
</feature>
<dbReference type="PROSITE" id="PS50011">
    <property type="entry name" value="PROTEIN_KINASE_DOM"/>
    <property type="match status" value="1"/>
</dbReference>
<dbReference type="InterPro" id="IPR011990">
    <property type="entry name" value="TPR-like_helical_dom_sf"/>
</dbReference>
<dbReference type="PROSITE" id="PS00108">
    <property type="entry name" value="PROTEIN_KINASE_ST"/>
    <property type="match status" value="1"/>
</dbReference>
<dbReference type="InterPro" id="IPR011009">
    <property type="entry name" value="Kinase-like_dom_sf"/>
</dbReference>
<dbReference type="SMART" id="SM00671">
    <property type="entry name" value="SEL1"/>
    <property type="match status" value="6"/>
</dbReference>
<dbReference type="InterPro" id="IPR019734">
    <property type="entry name" value="TPR_rpt"/>
</dbReference>
<name>A0ABR2J3A8_9EUKA</name>
<dbReference type="Pfam" id="PF08238">
    <property type="entry name" value="Sel1"/>
    <property type="match status" value="6"/>
</dbReference>
<evidence type="ECO:0000313" key="2">
    <source>
        <dbReference type="EMBL" id="KAK8871495.1"/>
    </source>
</evidence>
<evidence type="ECO:0000313" key="3">
    <source>
        <dbReference type="Proteomes" id="UP001470230"/>
    </source>
</evidence>
<gene>
    <name evidence="2" type="ORF">M9Y10_007224</name>
</gene>
<organism evidence="2 3">
    <name type="scientific">Tritrichomonas musculus</name>
    <dbReference type="NCBI Taxonomy" id="1915356"/>
    <lineage>
        <taxon>Eukaryota</taxon>
        <taxon>Metamonada</taxon>
        <taxon>Parabasalia</taxon>
        <taxon>Tritrichomonadida</taxon>
        <taxon>Tritrichomonadidae</taxon>
        <taxon>Tritrichomonas</taxon>
    </lineage>
</organism>
<dbReference type="InterPro" id="IPR006597">
    <property type="entry name" value="Sel1-like"/>
</dbReference>
<comment type="caution">
    <text evidence="2">The sequence shown here is derived from an EMBL/GenBank/DDBJ whole genome shotgun (WGS) entry which is preliminary data.</text>
</comment>
<dbReference type="CDD" id="cd00180">
    <property type="entry name" value="PKc"/>
    <property type="match status" value="1"/>
</dbReference>
<dbReference type="InterPro" id="IPR052945">
    <property type="entry name" value="Mitotic_Regulator"/>
</dbReference>
<dbReference type="SUPFAM" id="SSF56112">
    <property type="entry name" value="Protein kinase-like (PK-like)"/>
    <property type="match status" value="1"/>
</dbReference>